<name>A0AC58HPV1_DANRE</name>
<evidence type="ECO:0000313" key="2">
    <source>
        <dbReference type="RefSeq" id="XP_073784004.1"/>
    </source>
</evidence>
<reference evidence="2" key="1">
    <citation type="submission" date="2025-08" db="UniProtKB">
        <authorList>
            <consortium name="RefSeq"/>
        </authorList>
    </citation>
    <scope>IDENTIFICATION</scope>
    <source>
        <strain evidence="2">Tuebingen</strain>
        <tissue evidence="2">Fibroblasts and whole tissue</tissue>
    </source>
</reference>
<proteinExistence type="predicted"/>
<accession>A0AC58HPV1</accession>
<organism evidence="1 2">
    <name type="scientific">Danio rerio</name>
    <name type="common">Zebrafish</name>
    <name type="synonym">Brachydanio rerio</name>
    <dbReference type="NCBI Taxonomy" id="7955"/>
    <lineage>
        <taxon>Eukaryota</taxon>
        <taxon>Metazoa</taxon>
        <taxon>Chordata</taxon>
        <taxon>Craniata</taxon>
        <taxon>Vertebrata</taxon>
        <taxon>Euteleostomi</taxon>
        <taxon>Actinopterygii</taxon>
        <taxon>Neopterygii</taxon>
        <taxon>Teleostei</taxon>
        <taxon>Ostariophysi</taxon>
        <taxon>Cypriniformes</taxon>
        <taxon>Danionidae</taxon>
        <taxon>Danioninae</taxon>
        <taxon>Danio</taxon>
    </lineage>
</organism>
<protein>
    <submittedName>
        <fullName evidence="2">Uncharacterized protein isoform X1</fullName>
    </submittedName>
</protein>
<gene>
    <name evidence="2" type="primary">LOC141375025</name>
</gene>
<evidence type="ECO:0000313" key="1">
    <source>
        <dbReference type="Proteomes" id="UP000000437"/>
    </source>
</evidence>
<sequence>MHKTVLCKDECEQYLKNCSDKCPFCSYTSMPQIMLYHIKNHLQRAVQHHDFTIVKCGLKCRKKSHFHCCYCSVIVLTRENLLNHIARQHALSTHPQSSAVLQTKPGSSSVQDSQPQSSAQQTQPQMTSVRQAQPQSSAQQTQPQMTSVRQAQCQSSAQQTQPQVTSVRQAQPQSSAQQTQPQVTSVRQAQCQSSAQQTQPQVTSVRQAQCQSSAQQTQPQVTSVRQAQPQSSAQQTQPQMTSVRQAQPQSSAQQTLPQVTSVRQAQCQSSAQQTQPQMTSVRQAQPQSSAQQTQPQMTSVKQKQAQSPSVHPLQSLPKLSAKKTATCSQCNVTLLAKNLRTHIQRQHTDRVNAMTPEKHLRSQCIDGKIGIFAVEKAFHGQAIPIHVIKNTWGPNFRLACELDQCISNAEYAHITGILPFECCHVQSLCFCKQIEESNFALTENSLSQLVQEKWFGEARKIQLLKLQREANVAETPLSFHVTVGSSSTKCFISVFEPTVSYYSRMGRVMVTYDKKKNNWHCPCAKPRQPCIHKATAKWHLFQTIPQLFKRLKSSEVSNTVHEDDDACCHDSYPPNSATVKKMMEDMLEHKKILVKLQQDILQKSKHAFPKHLVPEEVECRLCKGVLSDPVLITCRAKIVSFNGLIHGVSTYYKLCHKCNHIYRYQEWQDGLHNFNDHVILTLHLCLVLRNSLQNYTAVGRVVRIIEATEGESLPKGDLIMQAYLHFDALCDLDYMYSCVSCGYSPSTVLMDLHKKGVFSIPVSEIPSPPLDYDGHVDIEQFWNAVAMDVISRGFYPSGKENPFQISPSYHYWSPWIGPKTRGSTMVLNTENAKVHSLDGGIDMDVPLTEERLGDELLHLKIADLKKLCRQCGVDNVGSKMDLVLRLRDKMSNRVTYNKVFEKIWGVSGGVGVIMCPCGIVYSIKFNLRAESPRDFTDLLLSWKNFPNVTIYDYPRGLVAHTNKRQQECPPFHPFEGRVQDPTTENIKQAKEGKLKVHLPWLAHKKTPADPDCHPVTGSSEHYCLCDVFHQSNSRDERDVLRTIGLVPELAGKVNSQRAEQLFSEVKKNNYFMNMLRPAAHIFLARNILHHRNLAHNQKKMEHFNKLFHGNRTLESNFIAHRFTDKHVFSDLEIVPDHEPVFKQAPKDFGTPPPSVKTDKRSLVNQHNNLPVQTSTGSIFTLECVQPNKACWTQPPSPVQLEKLNHALLERGPKDEFLASVGGTVLTRLDLQTLGLLQDVEATILNACLSVIKDVAGLQGIRVHVFSPYVTVTWLPPVCGDPLSNVPVSVIV</sequence>
<keyword evidence="1" id="KW-1185">Reference proteome</keyword>
<dbReference type="RefSeq" id="XP_073784004.1">
    <property type="nucleotide sequence ID" value="XM_073927903.1"/>
</dbReference>
<dbReference type="Proteomes" id="UP000000437">
    <property type="component" value="Chromosome 17"/>
</dbReference>